<accession>A0A6P6RZE6</accession>
<name>A0A6P6RZE6_9EIME</name>
<evidence type="ECO:0000256" key="1">
    <source>
        <dbReference type="SAM" id="MobiDB-lite"/>
    </source>
</evidence>
<organism evidence="2 3">
    <name type="scientific">Cyclospora cayetanensis</name>
    <dbReference type="NCBI Taxonomy" id="88456"/>
    <lineage>
        <taxon>Eukaryota</taxon>
        <taxon>Sar</taxon>
        <taxon>Alveolata</taxon>
        <taxon>Apicomplexa</taxon>
        <taxon>Conoidasida</taxon>
        <taxon>Coccidia</taxon>
        <taxon>Eucoccidiorida</taxon>
        <taxon>Eimeriorina</taxon>
        <taxon>Eimeriidae</taxon>
        <taxon>Cyclospora</taxon>
    </lineage>
</organism>
<feature type="region of interest" description="Disordered" evidence="1">
    <location>
        <begin position="1"/>
        <end position="65"/>
    </location>
</feature>
<feature type="compositionally biased region" description="Low complexity" evidence="1">
    <location>
        <begin position="288"/>
        <end position="327"/>
    </location>
</feature>
<proteinExistence type="predicted"/>
<feature type="compositionally biased region" description="Low complexity" evidence="1">
    <location>
        <begin position="25"/>
        <end position="36"/>
    </location>
</feature>
<feature type="region of interest" description="Disordered" evidence="1">
    <location>
        <begin position="150"/>
        <end position="176"/>
    </location>
</feature>
<feature type="compositionally biased region" description="Low complexity" evidence="1">
    <location>
        <begin position="158"/>
        <end position="176"/>
    </location>
</feature>
<dbReference type="Proteomes" id="UP000515125">
    <property type="component" value="Unplaced"/>
</dbReference>
<evidence type="ECO:0000313" key="2">
    <source>
        <dbReference type="Proteomes" id="UP000515125"/>
    </source>
</evidence>
<feature type="region of interest" description="Disordered" evidence="1">
    <location>
        <begin position="279"/>
        <end position="327"/>
    </location>
</feature>
<gene>
    <name evidence="3" type="primary">LOC113147310</name>
</gene>
<protein>
    <submittedName>
        <fullName evidence="3">Transcription factor btd-like</fullName>
    </submittedName>
</protein>
<feature type="compositionally biased region" description="Low complexity" evidence="1">
    <location>
        <begin position="44"/>
        <end position="55"/>
    </location>
</feature>
<sequence>MPDASEQHQEILHDQPLEHERQESQQEAQQQQQEAQQQEEEAQEGVQQEESQEQSIPLLPAVEQQPPRQQECWCAQILSELLQSKEASTSPDWLLAAVRSLPPCAAHSPSGEVVEGAVAAVSAATAAVASRRPPGCPAQMDLPPTAALPHAADRQQRRGAAAASPPPDARASSAIPDSPLETAAAESTVGGATAIASVERVPFSEQNNHREARVLPVQLPAAADELFVRSRTEDRPLTLKDLTSEDDTAPQLESLAATISAAAKRPCFQTSSTLCRKVGLRHPQIQIRSNSSNSSNSSRNSSRNSRNSSSRGGTTIAAASSGSGSSSIKRGFLQICRGTRCTIQLIPRR</sequence>
<dbReference type="GeneID" id="113147310"/>
<dbReference type="RefSeq" id="XP_026193243.1">
    <property type="nucleotide sequence ID" value="XM_026337458.1"/>
</dbReference>
<keyword evidence="2" id="KW-1185">Reference proteome</keyword>
<dbReference type="AlphaFoldDB" id="A0A6P6RZE6"/>
<feature type="compositionally biased region" description="Basic and acidic residues" evidence="1">
    <location>
        <begin position="1"/>
        <end position="24"/>
    </location>
</feature>
<evidence type="ECO:0000313" key="3">
    <source>
        <dbReference type="RefSeq" id="XP_026193243.1"/>
    </source>
</evidence>
<reference evidence="3" key="1">
    <citation type="submission" date="2025-08" db="UniProtKB">
        <authorList>
            <consortium name="RefSeq"/>
        </authorList>
    </citation>
    <scope>IDENTIFICATION</scope>
</reference>